<accession>A0A6L2PUZ3</accession>
<organism evidence="2 3">
    <name type="scientific">Coptotermes formosanus</name>
    <name type="common">Formosan subterranean termite</name>
    <dbReference type="NCBI Taxonomy" id="36987"/>
    <lineage>
        <taxon>Eukaryota</taxon>
        <taxon>Metazoa</taxon>
        <taxon>Ecdysozoa</taxon>
        <taxon>Arthropoda</taxon>
        <taxon>Hexapoda</taxon>
        <taxon>Insecta</taxon>
        <taxon>Pterygota</taxon>
        <taxon>Neoptera</taxon>
        <taxon>Polyneoptera</taxon>
        <taxon>Dictyoptera</taxon>
        <taxon>Blattodea</taxon>
        <taxon>Blattoidea</taxon>
        <taxon>Termitoidae</taxon>
        <taxon>Rhinotermitidae</taxon>
        <taxon>Coptotermes</taxon>
    </lineage>
</organism>
<keyword evidence="3" id="KW-1185">Reference proteome</keyword>
<evidence type="ECO:0000256" key="1">
    <source>
        <dbReference type="ARBA" id="ARBA00022729"/>
    </source>
</evidence>
<dbReference type="InterPro" id="IPR036846">
    <property type="entry name" value="GM2-AP_sf"/>
</dbReference>
<dbReference type="InterPro" id="IPR010512">
    <property type="entry name" value="DUF1091"/>
</dbReference>
<comment type="caution">
    <text evidence="2">The sequence shown here is derived from an EMBL/GenBank/DDBJ whole genome shotgun (WGS) entry which is preliminary data.</text>
</comment>
<dbReference type="Gene3D" id="2.70.220.10">
    <property type="entry name" value="Ganglioside GM2 activator"/>
    <property type="match status" value="1"/>
</dbReference>
<dbReference type="AlphaFoldDB" id="A0A6L2PUZ3"/>
<dbReference type="PANTHER" id="PTHR20898:SF0">
    <property type="entry name" value="DAEDALUS ON 3-RELATED"/>
    <property type="match status" value="1"/>
</dbReference>
<evidence type="ECO:0000313" key="3">
    <source>
        <dbReference type="Proteomes" id="UP000502823"/>
    </source>
</evidence>
<sequence length="182" mass="20790">MVVREATCSIMQEKISHENKRPFSFLLQPSYDVEFTDIKSTSNNKDYVDPVETSIGKDGSQSTLTIKATVKKEIPQDMMCQTKFYRKDDGEFKTAIFTMGPVPCCEISKYDVFKRIIDTQNVPKSCPFVPGTYSVDKYSFDRNRYKDVPRGEYLASFTAYLPTGDNTVIYGIDLNYKIVDKA</sequence>
<dbReference type="SUPFAM" id="SSF63707">
    <property type="entry name" value="Ganglioside M2 (gm2) activator"/>
    <property type="match status" value="1"/>
</dbReference>
<gene>
    <name evidence="2" type="ORF">Cfor_05636</name>
</gene>
<dbReference type="Pfam" id="PF06477">
    <property type="entry name" value="DUF1091"/>
    <property type="match status" value="1"/>
</dbReference>
<dbReference type="OrthoDB" id="8187643at2759"/>
<keyword evidence="1" id="KW-0732">Signal</keyword>
<dbReference type="PANTHER" id="PTHR20898">
    <property type="entry name" value="DAEDALUS ON 3-RELATED-RELATED"/>
    <property type="match status" value="1"/>
</dbReference>
<dbReference type="EMBL" id="BLKM01005772">
    <property type="protein sequence ID" value="GFG35430.1"/>
    <property type="molecule type" value="Genomic_DNA"/>
</dbReference>
<dbReference type="Proteomes" id="UP000502823">
    <property type="component" value="Unassembled WGS sequence"/>
</dbReference>
<protein>
    <recommendedName>
        <fullName evidence="4">MD-2-related lipid-recognition domain-containing protein</fullName>
    </recommendedName>
</protein>
<name>A0A6L2PUZ3_COPFO</name>
<proteinExistence type="predicted"/>
<evidence type="ECO:0000313" key="2">
    <source>
        <dbReference type="EMBL" id="GFG35430.1"/>
    </source>
</evidence>
<evidence type="ECO:0008006" key="4">
    <source>
        <dbReference type="Google" id="ProtNLM"/>
    </source>
</evidence>
<reference evidence="3" key="1">
    <citation type="submission" date="2020-01" db="EMBL/GenBank/DDBJ databases">
        <title>Draft genome sequence of the Termite Coptotermes fromosanus.</title>
        <authorList>
            <person name="Itakura S."/>
            <person name="Yosikawa Y."/>
            <person name="Umezawa K."/>
        </authorList>
    </citation>
    <scope>NUCLEOTIDE SEQUENCE [LARGE SCALE GENOMIC DNA]</scope>
</reference>
<dbReference type="InParanoid" id="A0A6L2PUZ3"/>